<organism evidence="1 2">
    <name type="scientific">Pseudocohnilembus persalinus</name>
    <name type="common">Ciliate</name>
    <dbReference type="NCBI Taxonomy" id="266149"/>
    <lineage>
        <taxon>Eukaryota</taxon>
        <taxon>Sar</taxon>
        <taxon>Alveolata</taxon>
        <taxon>Ciliophora</taxon>
        <taxon>Intramacronucleata</taxon>
        <taxon>Oligohymenophorea</taxon>
        <taxon>Scuticociliatia</taxon>
        <taxon>Philasterida</taxon>
        <taxon>Pseudocohnilembidae</taxon>
        <taxon>Pseudocohnilembus</taxon>
    </lineage>
</organism>
<proteinExistence type="predicted"/>
<dbReference type="EMBL" id="LDAU01000181">
    <property type="protein sequence ID" value="KRX00840.1"/>
    <property type="molecule type" value="Genomic_DNA"/>
</dbReference>
<name>A0A0V0QFB8_PSEPJ</name>
<evidence type="ECO:0000313" key="1">
    <source>
        <dbReference type="EMBL" id="KRX00840.1"/>
    </source>
</evidence>
<evidence type="ECO:0000313" key="2">
    <source>
        <dbReference type="Proteomes" id="UP000054937"/>
    </source>
</evidence>
<dbReference type="Proteomes" id="UP000054937">
    <property type="component" value="Unassembled WGS sequence"/>
</dbReference>
<accession>A0A0V0QFB8</accession>
<protein>
    <submittedName>
        <fullName evidence="1">Uncharacterized protein</fullName>
    </submittedName>
</protein>
<sequence>MAELAAHKEQLRIQKSRVGEFVDDRKKTGIQAQSYKITPIKTFTNRFKEERGVLEAIVFGRIAELLSTVYGAEGPTDEIAAILASFVRLFNAMYSETIDARNFQGFKPNYLSSNQKQYSSINTQQSAITAEQLQSRHTLLTNAITEFKEYQAIAEGAIYLQPKAYQRARGNQFMIVVLLGSIDVIYARMQTLNEKQQGVYYRKMVRPLSKGALYDLFRYNNKTVAQSKFWSGKIANQSILEMFVRYNKVLREVKSTYKNALKPQSFLRRALTARNPYLLNLRRLKKTLQALKRGDFENVAAMVQSNRTKLSNKSQAL</sequence>
<reference evidence="1 2" key="1">
    <citation type="journal article" date="2015" name="Sci. Rep.">
        <title>Genome of the facultative scuticociliatosis pathogen Pseudocohnilembus persalinus provides insight into its virulence through horizontal gene transfer.</title>
        <authorList>
            <person name="Xiong J."/>
            <person name="Wang G."/>
            <person name="Cheng J."/>
            <person name="Tian M."/>
            <person name="Pan X."/>
            <person name="Warren A."/>
            <person name="Jiang C."/>
            <person name="Yuan D."/>
            <person name="Miao W."/>
        </authorList>
    </citation>
    <scope>NUCLEOTIDE SEQUENCE [LARGE SCALE GENOMIC DNA]</scope>
    <source>
        <strain evidence="1">36N120E</strain>
    </source>
</reference>
<gene>
    <name evidence="1" type="ORF">PPERSA_02019</name>
</gene>
<keyword evidence="2" id="KW-1185">Reference proteome</keyword>
<dbReference type="InParanoid" id="A0A0V0QFB8"/>
<comment type="caution">
    <text evidence="1">The sequence shown here is derived from an EMBL/GenBank/DDBJ whole genome shotgun (WGS) entry which is preliminary data.</text>
</comment>
<dbReference type="AlphaFoldDB" id="A0A0V0QFB8"/>